<dbReference type="Pfam" id="PF11986">
    <property type="entry name" value="PB1-F2"/>
    <property type="match status" value="1"/>
</dbReference>
<proteinExistence type="inferred from homology"/>
<gene>
    <name evidence="4" type="primary">PB1-F2</name>
    <name evidence="3" type="synonym">PB1</name>
</gene>
<accession>A0A1S6R1N7</accession>
<comment type="function">
    <text evidence="3">May play an important role in promoting lung pathology in both primary viral infection and secondary bacterial infection.</text>
</comment>
<comment type="subcellular location">
    <subcellularLocation>
        <location evidence="3">Host nucleus</location>
    </subcellularLocation>
    <subcellularLocation>
        <location evidence="3">Host cytoplasm</location>
        <location evidence="3">Host cytosol</location>
    </subcellularLocation>
</comment>
<keyword evidence="2 3" id="KW-1035">Host cytoplasm</keyword>
<reference evidence="4" key="1">
    <citation type="submission" date="2017-02" db="EMBL/GenBank/DDBJ databases">
        <authorList>
            <consortium name="Centers of Excellence for Influenza Research and Surveillance (CEIRS)"/>
            <person name="Osario J."/>
            <person name="Schultz-Cherry S."/>
            <person name="Jimenez P."/>
            <person name="Freiden P."/>
        </authorList>
    </citation>
    <scope>NUCLEOTIDE SEQUENCE</scope>
    <source>
        <strain evidence="4">A/quail/Bangladesh/24007/2014</strain>
    </source>
</reference>
<comment type="similarity">
    <text evidence="3">Belongs to the influenza viruses PB1-F2 family.</text>
</comment>
<evidence type="ECO:0000313" key="4">
    <source>
        <dbReference type="EMBL" id="AQW43441.1"/>
    </source>
</evidence>
<evidence type="ECO:0000256" key="3">
    <source>
        <dbReference type="HAMAP-Rule" id="MF_04064"/>
    </source>
</evidence>
<keyword evidence="1 3" id="KW-1048">Host nucleus</keyword>
<name>A0A1S6R1N7_9INFA</name>
<organism evidence="4">
    <name type="scientific">Influenza A virus</name>
    <name type="common">A/quail/Bangladesh/24007/2014(H9N2)</name>
    <dbReference type="NCBI Taxonomy" id="1960110"/>
    <lineage>
        <taxon>Viruses</taxon>
        <taxon>Riboviria</taxon>
        <taxon>Orthornavirae</taxon>
        <taxon>Negarnaviricota</taxon>
        <taxon>Polyploviricotina</taxon>
        <taxon>Insthoviricetes</taxon>
        <taxon>Articulavirales</taxon>
        <taxon>Orthomyxoviridae</taxon>
        <taxon>Alphainfluenzavirus</taxon>
        <taxon>Alphainfluenzavirus influenzae</taxon>
        <taxon>Influenza A virus</taxon>
    </lineage>
</organism>
<dbReference type="GO" id="GO:0042025">
    <property type="term" value="C:host cell nucleus"/>
    <property type="evidence" value="ECO:0007669"/>
    <property type="project" value="UniProtKB-SubCell"/>
</dbReference>
<dbReference type="InterPro" id="IPR021045">
    <property type="entry name" value="Flu_proapoptotic_PB1-F2"/>
</dbReference>
<dbReference type="HAMAP" id="MF_04064">
    <property type="entry name" value="INFV_PB1F2"/>
    <property type="match status" value="1"/>
</dbReference>
<dbReference type="GO" id="GO:0016020">
    <property type="term" value="C:membrane"/>
    <property type="evidence" value="ECO:0007669"/>
    <property type="project" value="UniProtKB-UniRule"/>
</dbReference>
<evidence type="ECO:0000256" key="1">
    <source>
        <dbReference type="ARBA" id="ARBA00022562"/>
    </source>
</evidence>
<protein>
    <recommendedName>
        <fullName evidence="3">Protein PB1-F2</fullName>
    </recommendedName>
</protein>
<dbReference type="GO" id="GO:0044164">
    <property type="term" value="C:host cell cytosol"/>
    <property type="evidence" value="ECO:0007669"/>
    <property type="project" value="UniProtKB-SubCell"/>
</dbReference>
<evidence type="ECO:0000256" key="2">
    <source>
        <dbReference type="ARBA" id="ARBA00023200"/>
    </source>
</evidence>
<dbReference type="EMBL" id="KY616757">
    <property type="protein sequence ID" value="AQW43441.1"/>
    <property type="molecule type" value="Viral_cRNA"/>
</dbReference>
<sequence length="57" mass="6739">MEQEQGTPWIQSIGHINTQRKEDGQQIQRLEHPNLIQLMGHYLRIMSQVDMHKQIAC</sequence>